<gene>
    <name evidence="1" type="ORF">QFC24_006315</name>
</gene>
<keyword evidence="2" id="KW-1185">Reference proteome</keyword>
<organism evidence="1 2">
    <name type="scientific">Naganishia onofrii</name>
    <dbReference type="NCBI Taxonomy" id="1851511"/>
    <lineage>
        <taxon>Eukaryota</taxon>
        <taxon>Fungi</taxon>
        <taxon>Dikarya</taxon>
        <taxon>Basidiomycota</taxon>
        <taxon>Agaricomycotina</taxon>
        <taxon>Tremellomycetes</taxon>
        <taxon>Filobasidiales</taxon>
        <taxon>Filobasidiaceae</taxon>
        <taxon>Naganishia</taxon>
    </lineage>
</organism>
<evidence type="ECO:0000313" key="2">
    <source>
        <dbReference type="Proteomes" id="UP001234202"/>
    </source>
</evidence>
<protein>
    <submittedName>
        <fullName evidence="1">Uncharacterized protein</fullName>
    </submittedName>
</protein>
<comment type="caution">
    <text evidence="1">The sequence shown here is derived from an EMBL/GenBank/DDBJ whole genome shotgun (WGS) entry which is preliminary data.</text>
</comment>
<dbReference type="Proteomes" id="UP001234202">
    <property type="component" value="Unassembled WGS sequence"/>
</dbReference>
<sequence length="548" mass="59306">MSSPPSSPRHALHRPERVKRTYGSRTKQTRPALQLSSQPSSSSTSSSIWTSNALRASSPPSLIYPRCSSPVVDGFSSSGFRIQTPELDEVDDEDEKLKLNVLADEEHTEEETDEARPEPQRKALVSVQDSIRSNVTSPEKTSSAKMKPQFASTISGETNPLQRSRSAPAKQATLKSFFTFESQPKVVKTKSYTTSLRVEESGASITAKVPEDKQATNKVKQPSSLQQLHLVPVRLSSTASSSSSGLQTTLSNASLLTTCSKCNMSYIRGGIGQQDEMIHKQHCQRVTEGVKWDTRTTPQSSGSSVTMTGSKLANWRAGKGDKAKKRNTAVGQVVDRNIEFGRGKVFGSGKGKEKALGNIVCVDGYEAASDKRVMEILESVDTVLSAPALPDPILSRCKIFLFTTCSPPPQSASKRLKPMSKSSLSASTGKPIERVVGCVVVQPIRTALKVLCDDELCEMEQDSDDGQHRGRKRRRDDLVVIGENMQNEDGAKAGAATDVSTKAVCDPKKGEVAFSQPTSSGKALMDAWGAGHVRVFVEDEQQVEGDGQ</sequence>
<accession>A0ACC2X1Y8</accession>
<evidence type="ECO:0000313" key="1">
    <source>
        <dbReference type="EMBL" id="KAJ9118043.1"/>
    </source>
</evidence>
<dbReference type="EMBL" id="JASBWV010000030">
    <property type="protein sequence ID" value="KAJ9118043.1"/>
    <property type="molecule type" value="Genomic_DNA"/>
</dbReference>
<proteinExistence type="predicted"/>
<name>A0ACC2X1Y8_9TREE</name>
<reference evidence="1" key="1">
    <citation type="submission" date="2023-04" db="EMBL/GenBank/DDBJ databases">
        <title>Draft Genome sequencing of Naganishia species isolated from polar environments using Oxford Nanopore Technology.</title>
        <authorList>
            <person name="Leo P."/>
            <person name="Venkateswaran K."/>
        </authorList>
    </citation>
    <scope>NUCLEOTIDE SEQUENCE</scope>
    <source>
        <strain evidence="1">DBVPG 5303</strain>
    </source>
</reference>